<dbReference type="Gene3D" id="3.30.160.60">
    <property type="entry name" value="Classic Zinc Finger"/>
    <property type="match status" value="7"/>
</dbReference>
<dbReference type="SUPFAM" id="SSF57667">
    <property type="entry name" value="beta-beta-alpha zinc fingers"/>
    <property type="match status" value="4"/>
</dbReference>
<dbReference type="InterPro" id="IPR036236">
    <property type="entry name" value="Znf_C2H2_sf"/>
</dbReference>
<dbReference type="FunFam" id="3.30.160.60:FF:000100">
    <property type="entry name" value="Zinc finger 45-like"/>
    <property type="match status" value="1"/>
</dbReference>
<evidence type="ECO:0000256" key="5">
    <source>
        <dbReference type="ARBA" id="ARBA00022771"/>
    </source>
</evidence>
<feature type="domain" description="C2H2-type" evidence="10">
    <location>
        <begin position="505"/>
        <end position="532"/>
    </location>
</feature>
<keyword evidence="6" id="KW-0862">Zinc</keyword>
<evidence type="ECO:0000256" key="8">
    <source>
        <dbReference type="PROSITE-ProRule" id="PRU00042"/>
    </source>
</evidence>
<evidence type="ECO:0000313" key="11">
    <source>
        <dbReference type="Ensembl" id="ENSECRP00000013171.1"/>
    </source>
</evidence>
<feature type="domain" description="C2H2-type" evidence="10">
    <location>
        <begin position="533"/>
        <end position="560"/>
    </location>
</feature>
<comment type="similarity">
    <text evidence="2">Belongs to the krueppel C2H2-type zinc-finger protein family.</text>
</comment>
<keyword evidence="3" id="KW-0479">Metal-binding</keyword>
<dbReference type="GO" id="GO:0045596">
    <property type="term" value="P:negative regulation of cell differentiation"/>
    <property type="evidence" value="ECO:0007669"/>
    <property type="project" value="UniProtKB-ARBA"/>
</dbReference>
<dbReference type="GeneID" id="114661837"/>
<dbReference type="InterPro" id="IPR050826">
    <property type="entry name" value="Krueppel_C2H2_ZnFinger"/>
</dbReference>
<dbReference type="FunFam" id="3.30.160.60:FF:000710">
    <property type="entry name" value="Zinc finger protein 768"/>
    <property type="match status" value="1"/>
</dbReference>
<dbReference type="OrthoDB" id="9577352at2759"/>
<keyword evidence="5 8" id="KW-0863">Zinc-finger</keyword>
<dbReference type="GeneTree" id="ENSGT00940000154488"/>
<dbReference type="GO" id="GO:0008270">
    <property type="term" value="F:zinc ion binding"/>
    <property type="evidence" value="ECO:0007669"/>
    <property type="project" value="UniProtKB-KW"/>
</dbReference>
<feature type="compositionally biased region" description="Low complexity" evidence="9">
    <location>
        <begin position="117"/>
        <end position="126"/>
    </location>
</feature>
<dbReference type="SMART" id="SM00355">
    <property type="entry name" value="ZnF_C2H2"/>
    <property type="match status" value="8"/>
</dbReference>
<evidence type="ECO:0000256" key="7">
    <source>
        <dbReference type="ARBA" id="ARBA00023242"/>
    </source>
</evidence>
<evidence type="ECO:0000256" key="3">
    <source>
        <dbReference type="ARBA" id="ARBA00022723"/>
    </source>
</evidence>
<evidence type="ECO:0000256" key="9">
    <source>
        <dbReference type="SAM" id="MobiDB-lite"/>
    </source>
</evidence>
<name>A0A8C4S8F1_ERPCA</name>
<feature type="domain" description="C2H2-type" evidence="10">
    <location>
        <begin position="617"/>
        <end position="640"/>
    </location>
</feature>
<evidence type="ECO:0000256" key="2">
    <source>
        <dbReference type="ARBA" id="ARBA00006991"/>
    </source>
</evidence>
<keyword evidence="12" id="KW-1185">Reference proteome</keyword>
<accession>A0A8C4S8F1</accession>
<keyword evidence="7" id="KW-0539">Nucleus</keyword>
<dbReference type="Pfam" id="PF00096">
    <property type="entry name" value="zf-C2H2"/>
    <property type="match status" value="4"/>
</dbReference>
<feature type="region of interest" description="Disordered" evidence="9">
    <location>
        <begin position="113"/>
        <end position="180"/>
    </location>
</feature>
<dbReference type="Ensembl" id="ENSECRT00000013401.1">
    <property type="protein sequence ID" value="ENSECRP00000013171.1"/>
    <property type="gene ID" value="ENSECRG00000008788.1"/>
</dbReference>
<dbReference type="AlphaFoldDB" id="A0A8C4S8F1"/>
<reference evidence="11" key="3">
    <citation type="submission" date="2025-09" db="UniProtKB">
        <authorList>
            <consortium name="Ensembl"/>
        </authorList>
    </citation>
    <scope>IDENTIFICATION</scope>
</reference>
<evidence type="ECO:0000256" key="1">
    <source>
        <dbReference type="ARBA" id="ARBA00004123"/>
    </source>
</evidence>
<feature type="compositionally biased region" description="Basic and acidic residues" evidence="9">
    <location>
        <begin position="356"/>
        <end position="375"/>
    </location>
</feature>
<dbReference type="GO" id="GO:0005634">
    <property type="term" value="C:nucleus"/>
    <property type="evidence" value="ECO:0007669"/>
    <property type="project" value="UniProtKB-SubCell"/>
</dbReference>
<evidence type="ECO:0000256" key="4">
    <source>
        <dbReference type="ARBA" id="ARBA00022737"/>
    </source>
</evidence>
<organism evidence="11 12">
    <name type="scientific">Erpetoichthys calabaricus</name>
    <name type="common">Rope fish</name>
    <name type="synonym">Calamoichthys calabaricus</name>
    <dbReference type="NCBI Taxonomy" id="27687"/>
    <lineage>
        <taxon>Eukaryota</taxon>
        <taxon>Metazoa</taxon>
        <taxon>Chordata</taxon>
        <taxon>Craniata</taxon>
        <taxon>Vertebrata</taxon>
        <taxon>Euteleostomi</taxon>
        <taxon>Actinopterygii</taxon>
        <taxon>Polypteriformes</taxon>
        <taxon>Polypteridae</taxon>
        <taxon>Erpetoichthys</taxon>
    </lineage>
</organism>
<feature type="compositionally biased region" description="Basic and acidic residues" evidence="9">
    <location>
        <begin position="130"/>
        <end position="142"/>
    </location>
</feature>
<feature type="region of interest" description="Disordered" evidence="9">
    <location>
        <begin position="314"/>
        <end position="381"/>
    </location>
</feature>
<feature type="domain" description="C2H2-type" evidence="10">
    <location>
        <begin position="561"/>
        <end position="588"/>
    </location>
</feature>
<evidence type="ECO:0000256" key="6">
    <source>
        <dbReference type="ARBA" id="ARBA00022833"/>
    </source>
</evidence>
<feature type="domain" description="C2H2-type" evidence="10">
    <location>
        <begin position="589"/>
        <end position="616"/>
    </location>
</feature>
<dbReference type="PROSITE" id="PS00028">
    <property type="entry name" value="ZINC_FINGER_C2H2_1"/>
    <property type="match status" value="8"/>
</dbReference>
<sequence length="640" mass="72396">MEADASFVERTVREAATLVVGHFLMALESEPSCSATRPCFGDDRRRALREQLAASVQEVLRAAVDGVLREFRRFADKRNTALCLEITEKEREVQQLTERLETVEGELRLARRRLDSARASPPRSRPANVGEKELEGKVRDTCPEGLQLRRGSVPSDLGRSHLRREGLVDRTSSVNGEEGDAPFTTDNDLCIKLICVKEEVQHQEICMSDTGTPNVGIYDKEQEEEDDDDDHDSCGSFDKILVHIKEEDSNQESIPSHTVDSEVESIHSLNNNYSVLNALSVNTTFDASRSSQCGSHRRGSTASHLLAVNTEQGTSGLCCPQEDSENSKDGDGPSAFVSRMVQTDSREYSAHFSPHSKADNEDWQSRQGSVRDSKQHSAMTSGDAAESCQWIEYIVTESGSDLNVSGAIENPRRVDAGKRPYSCDVCGKCFRWRGDVQKHKKIHTGEKPYPCSECGKHFRWKGDVQKHKKIHTGEKPHACDECGKRFIKRNHLIRHLKTHTADKPYTCAQCGDMFRWKLSFHKHQKMHVVERPSCCLACGMKFLNKQDFLIHQQSHSGDKLHPCPECGKRFKWKSDVKKHLKVHTGERPYVCSECCKAFTKKSHLNRHMFIHSEIKPYTCNECGSRFKGKVTFEKHKKTHL</sequence>
<proteinExistence type="inferred from homology"/>
<reference evidence="11" key="2">
    <citation type="submission" date="2025-08" db="UniProtKB">
        <authorList>
            <consortium name="Ensembl"/>
        </authorList>
    </citation>
    <scope>IDENTIFICATION</scope>
</reference>
<dbReference type="FunFam" id="3.30.160.60:FF:001498">
    <property type="entry name" value="Zinc finger protein 404"/>
    <property type="match status" value="1"/>
</dbReference>
<dbReference type="Proteomes" id="UP000694620">
    <property type="component" value="Chromosome 12"/>
</dbReference>
<dbReference type="RefSeq" id="XP_028670883.1">
    <property type="nucleotide sequence ID" value="XM_028815050.2"/>
</dbReference>
<feature type="domain" description="C2H2-type" evidence="10">
    <location>
        <begin position="449"/>
        <end position="476"/>
    </location>
</feature>
<feature type="domain" description="C2H2-type" evidence="10">
    <location>
        <begin position="421"/>
        <end position="448"/>
    </location>
</feature>
<protein>
    <submittedName>
        <fullName evidence="11">Putative zinc finger protein 727</fullName>
    </submittedName>
</protein>
<comment type="subcellular location">
    <subcellularLocation>
        <location evidence="1">Nucleus</location>
    </subcellularLocation>
</comment>
<dbReference type="PANTHER" id="PTHR24377">
    <property type="entry name" value="IP01015P-RELATED"/>
    <property type="match status" value="1"/>
</dbReference>
<dbReference type="PROSITE" id="PS50157">
    <property type="entry name" value="ZINC_FINGER_C2H2_2"/>
    <property type="match status" value="8"/>
</dbReference>
<dbReference type="FunFam" id="3.30.160.60:FF:000912">
    <property type="entry name" value="Zinc finger protein 660"/>
    <property type="match status" value="3"/>
</dbReference>
<reference evidence="11" key="1">
    <citation type="submission" date="2021-06" db="EMBL/GenBank/DDBJ databases">
        <authorList>
            <consortium name="Wellcome Sanger Institute Data Sharing"/>
        </authorList>
    </citation>
    <scope>NUCLEOTIDE SEQUENCE [LARGE SCALE GENOMIC DNA]</scope>
</reference>
<evidence type="ECO:0000313" key="12">
    <source>
        <dbReference type="Proteomes" id="UP000694620"/>
    </source>
</evidence>
<feature type="domain" description="C2H2-type" evidence="10">
    <location>
        <begin position="477"/>
        <end position="504"/>
    </location>
</feature>
<keyword evidence="4" id="KW-0677">Repeat</keyword>
<evidence type="ECO:0000259" key="10">
    <source>
        <dbReference type="PROSITE" id="PS50157"/>
    </source>
</evidence>
<dbReference type="InterPro" id="IPR013087">
    <property type="entry name" value="Znf_C2H2_type"/>
</dbReference>
<dbReference type="FunFam" id="3.30.160.60:FF:002343">
    <property type="entry name" value="Zinc finger protein 33A"/>
    <property type="match status" value="1"/>
</dbReference>
<gene>
    <name evidence="11" type="primary">LOC114661837</name>
</gene>